<dbReference type="EMBL" id="KZ370690">
    <property type="protein sequence ID" value="PIO58220.1"/>
    <property type="molecule type" value="Genomic_DNA"/>
</dbReference>
<dbReference type="AlphaFoldDB" id="A0A2G9TLI9"/>
<feature type="non-terminal residue" evidence="6">
    <location>
        <position position="209"/>
    </location>
</feature>
<accession>A0A2G9TLI9</accession>
<sequence length="209" mass="23317">MIGGEGPESSRWVLNENITYLTWAKKYGATVYLLEHRYYGQSVVHGPNGIANEDLTYLSSIQMLHDVAYFIRAVNAQQTTPLKWITFGGSYSGALSLWMREVFPELVHGAVGSSAPVEAKLDFYEYLEVVEASTRSYSEECANNIAKGFEDMHQLVLTASGRQNLSDIFSLSPPWDDATDVSETDVQYFFSNIYSQFQGAVQYSGDNTG</sequence>
<dbReference type="OrthoDB" id="5843500at2759"/>
<organism evidence="6 7">
    <name type="scientific">Teladorsagia circumcincta</name>
    <name type="common">Brown stomach worm</name>
    <name type="synonym">Ostertagia circumcincta</name>
    <dbReference type="NCBI Taxonomy" id="45464"/>
    <lineage>
        <taxon>Eukaryota</taxon>
        <taxon>Metazoa</taxon>
        <taxon>Ecdysozoa</taxon>
        <taxon>Nematoda</taxon>
        <taxon>Chromadorea</taxon>
        <taxon>Rhabditida</taxon>
        <taxon>Rhabditina</taxon>
        <taxon>Rhabditomorpha</taxon>
        <taxon>Strongyloidea</taxon>
        <taxon>Trichostrongylidae</taxon>
        <taxon>Teladorsagia</taxon>
    </lineage>
</organism>
<dbReference type="GO" id="GO:0008239">
    <property type="term" value="F:dipeptidyl-peptidase activity"/>
    <property type="evidence" value="ECO:0007669"/>
    <property type="project" value="TreeGrafter"/>
</dbReference>
<dbReference type="GO" id="GO:0006508">
    <property type="term" value="P:proteolysis"/>
    <property type="evidence" value="ECO:0007669"/>
    <property type="project" value="UniProtKB-KW"/>
</dbReference>
<evidence type="ECO:0000256" key="5">
    <source>
        <dbReference type="ARBA" id="ARBA00023180"/>
    </source>
</evidence>
<keyword evidence="3" id="KW-0732">Signal</keyword>
<evidence type="ECO:0000313" key="6">
    <source>
        <dbReference type="EMBL" id="PIO58220.1"/>
    </source>
</evidence>
<keyword evidence="5" id="KW-0325">Glycoprotein</keyword>
<evidence type="ECO:0000256" key="2">
    <source>
        <dbReference type="ARBA" id="ARBA00022670"/>
    </source>
</evidence>
<dbReference type="Gene3D" id="3.40.50.1820">
    <property type="entry name" value="alpha/beta hydrolase"/>
    <property type="match status" value="1"/>
</dbReference>
<reference evidence="6 7" key="1">
    <citation type="submission" date="2015-09" db="EMBL/GenBank/DDBJ databases">
        <title>Draft genome of the parasitic nematode Teladorsagia circumcincta isolate WARC Sus (inbred).</title>
        <authorList>
            <person name="Mitreva M."/>
        </authorList>
    </citation>
    <scope>NUCLEOTIDE SEQUENCE [LARGE SCALE GENOMIC DNA]</scope>
    <source>
        <strain evidence="6 7">S</strain>
    </source>
</reference>
<dbReference type="GO" id="GO:0070008">
    <property type="term" value="F:serine-type exopeptidase activity"/>
    <property type="evidence" value="ECO:0007669"/>
    <property type="project" value="InterPro"/>
</dbReference>
<keyword evidence="2" id="KW-0645">Protease</keyword>
<dbReference type="PANTHER" id="PTHR11010:SF105">
    <property type="entry name" value="PEPTIDASE S28-RELATED"/>
    <property type="match status" value="1"/>
</dbReference>
<keyword evidence="4" id="KW-0378">Hydrolase</keyword>
<protein>
    <submittedName>
        <fullName evidence="6">Serine carboxypeptidase S28</fullName>
    </submittedName>
</protein>
<keyword evidence="6" id="KW-0121">Carboxypeptidase</keyword>
<comment type="similarity">
    <text evidence="1">Belongs to the peptidase S28 family.</text>
</comment>
<keyword evidence="7" id="KW-1185">Reference proteome</keyword>
<dbReference type="InterPro" id="IPR029058">
    <property type="entry name" value="AB_hydrolase_fold"/>
</dbReference>
<gene>
    <name evidence="6" type="ORF">TELCIR_20349</name>
</gene>
<proteinExistence type="inferred from homology"/>
<name>A0A2G9TLI9_TELCI</name>
<evidence type="ECO:0000313" key="7">
    <source>
        <dbReference type="Proteomes" id="UP000230423"/>
    </source>
</evidence>
<dbReference type="Pfam" id="PF05577">
    <property type="entry name" value="Peptidase_S28"/>
    <property type="match status" value="1"/>
</dbReference>
<dbReference type="GO" id="GO:0004180">
    <property type="term" value="F:carboxypeptidase activity"/>
    <property type="evidence" value="ECO:0007669"/>
    <property type="project" value="UniProtKB-KW"/>
</dbReference>
<evidence type="ECO:0000256" key="3">
    <source>
        <dbReference type="ARBA" id="ARBA00022729"/>
    </source>
</evidence>
<dbReference type="Proteomes" id="UP000230423">
    <property type="component" value="Unassembled WGS sequence"/>
</dbReference>
<dbReference type="PANTHER" id="PTHR11010">
    <property type="entry name" value="PROTEASE S28 PRO-X CARBOXYPEPTIDASE-RELATED"/>
    <property type="match status" value="1"/>
</dbReference>
<evidence type="ECO:0000256" key="4">
    <source>
        <dbReference type="ARBA" id="ARBA00022801"/>
    </source>
</evidence>
<dbReference type="SUPFAM" id="SSF53474">
    <property type="entry name" value="alpha/beta-Hydrolases"/>
    <property type="match status" value="1"/>
</dbReference>
<evidence type="ECO:0000256" key="1">
    <source>
        <dbReference type="ARBA" id="ARBA00011079"/>
    </source>
</evidence>
<dbReference type="InterPro" id="IPR008758">
    <property type="entry name" value="Peptidase_S28"/>
</dbReference>